<dbReference type="Proteomes" id="UP000185904">
    <property type="component" value="Unassembled WGS sequence"/>
</dbReference>
<proteinExistence type="predicted"/>
<gene>
    <name evidence="2" type="ORF">AYO20_04774</name>
</gene>
<accession>A0A178D184</accession>
<dbReference type="EMBL" id="LVCJ01000026">
    <property type="protein sequence ID" value="OAL35868.1"/>
    <property type="molecule type" value="Genomic_DNA"/>
</dbReference>
<feature type="compositionally biased region" description="Basic and acidic residues" evidence="1">
    <location>
        <begin position="1"/>
        <end position="18"/>
    </location>
</feature>
<evidence type="ECO:0000313" key="2">
    <source>
        <dbReference type="EMBL" id="OAL35868.1"/>
    </source>
</evidence>
<dbReference type="GeneID" id="34588192"/>
<feature type="region of interest" description="Disordered" evidence="1">
    <location>
        <begin position="1"/>
        <end position="40"/>
    </location>
</feature>
<dbReference type="RefSeq" id="XP_022500880.1">
    <property type="nucleotide sequence ID" value="XM_022643069.1"/>
</dbReference>
<reference evidence="2 3" key="1">
    <citation type="submission" date="2016-03" db="EMBL/GenBank/DDBJ databases">
        <title>The draft genome sequence of Fonsecaea nubica causative agent of cutaneous subcutaneous infection in human host.</title>
        <authorList>
            <person name="Costa F."/>
            <person name="Sybren D.H."/>
            <person name="Raittz R.T."/>
            <person name="Weiss V.A."/>
            <person name="Leao A.C."/>
            <person name="Gomes R."/>
            <person name="De Souza E.M."/>
            <person name="Pedrosa F.O."/>
            <person name="Steffens M.B."/>
            <person name="Bombassaro A."/>
            <person name="Tadra-Sfeir M.Z."/>
            <person name="Moreno L.F."/>
            <person name="Najafzadeh M.J."/>
            <person name="Felipe M.S."/>
            <person name="Teixeira M."/>
            <person name="Sun J."/>
            <person name="Xi L."/>
            <person name="Castro M.A."/>
            <person name="Vicente V.A."/>
        </authorList>
    </citation>
    <scope>NUCLEOTIDE SEQUENCE [LARGE SCALE GENOMIC DNA]</scope>
    <source>
        <strain evidence="2 3">CBS 269.64</strain>
    </source>
</reference>
<keyword evidence="3" id="KW-1185">Reference proteome</keyword>
<dbReference type="AlphaFoldDB" id="A0A178D184"/>
<protein>
    <submittedName>
        <fullName evidence="2">Uncharacterized protein</fullName>
    </submittedName>
</protein>
<comment type="caution">
    <text evidence="2">The sequence shown here is derived from an EMBL/GenBank/DDBJ whole genome shotgun (WGS) entry which is preliminary data.</text>
</comment>
<evidence type="ECO:0000256" key="1">
    <source>
        <dbReference type="SAM" id="MobiDB-lite"/>
    </source>
</evidence>
<sequence>MEKDDQKSTTDGTTKRESTGSSRIKPNEHSHPAVGNGSYLTETMRSSIVCNDGSSICTSSLESASQERQCQSADIAQANDEALKYIGAWSAVPGCSEGEAVERNSSRTLWISTPTGATGATTGDQKTQAGDEQLTQVPSYLEAVMDLDALFKP</sequence>
<dbReference type="OrthoDB" id="10336357at2759"/>
<evidence type="ECO:0000313" key="3">
    <source>
        <dbReference type="Proteomes" id="UP000185904"/>
    </source>
</evidence>
<name>A0A178D184_9EURO</name>
<organism evidence="2 3">
    <name type="scientific">Fonsecaea nubica</name>
    <dbReference type="NCBI Taxonomy" id="856822"/>
    <lineage>
        <taxon>Eukaryota</taxon>
        <taxon>Fungi</taxon>
        <taxon>Dikarya</taxon>
        <taxon>Ascomycota</taxon>
        <taxon>Pezizomycotina</taxon>
        <taxon>Eurotiomycetes</taxon>
        <taxon>Chaetothyriomycetidae</taxon>
        <taxon>Chaetothyriales</taxon>
        <taxon>Herpotrichiellaceae</taxon>
        <taxon>Fonsecaea</taxon>
    </lineage>
</organism>